<evidence type="ECO:0000256" key="3">
    <source>
        <dbReference type="ARBA" id="ARBA00022989"/>
    </source>
</evidence>
<protein>
    <recommendedName>
        <fullName evidence="8">Polysaccharide biosynthesis domain-containing protein</fullName>
    </recommendedName>
</protein>
<dbReference type="PANTHER" id="PTHR31444">
    <property type="entry name" value="OS11G0490100 PROTEIN"/>
    <property type="match status" value="1"/>
</dbReference>
<dbReference type="AlphaFoldDB" id="A0ABC8W6P4"/>
<dbReference type="GO" id="GO:0071554">
    <property type="term" value="P:cell wall organization or biogenesis"/>
    <property type="evidence" value="ECO:0007669"/>
    <property type="project" value="UniProtKB-ARBA"/>
</dbReference>
<keyword evidence="4" id="KW-0472">Membrane</keyword>
<evidence type="ECO:0000256" key="5">
    <source>
        <dbReference type="SAM" id="MobiDB-lite"/>
    </source>
</evidence>
<evidence type="ECO:0008006" key="8">
    <source>
        <dbReference type="Google" id="ProtNLM"/>
    </source>
</evidence>
<sequence length="309" mass="33016">MEAASSLPPSRRRRLLLAGLAAVLPLLFAVRRVAIIPDAAPSRAPAAPRHHDEQQKQHERCRNDDGFTLPAPVVEALLHYAASPETPQLTRAELSLAARALTTSRAGPRNLLVFGLGRDTALWAALNHGGRTVFLEEDASWIDAARAAHPPGLGLEAYHVAYDTVLADAGALLRLRDDPACVAQPDLVAAIAASCGLVPRGLPAVFGEVEWDVILVDAPTGYDPTRPGRMGAIYAAGMAARARRAGATTDVLMHDVDRPVEDMFSRAFLCEAYAVEEVGKLRRFVVPSHRGDAVPPFCPPDEDAASVSI</sequence>
<evidence type="ECO:0000256" key="4">
    <source>
        <dbReference type="ARBA" id="ARBA00023136"/>
    </source>
</evidence>
<dbReference type="EMBL" id="OZ075121">
    <property type="protein sequence ID" value="CAL4903771.1"/>
    <property type="molecule type" value="Genomic_DNA"/>
</dbReference>
<dbReference type="Pfam" id="PF21729">
    <property type="entry name" value="IRX15_IRX15L_GXM"/>
    <property type="match status" value="1"/>
</dbReference>
<evidence type="ECO:0000313" key="7">
    <source>
        <dbReference type="Proteomes" id="UP001497457"/>
    </source>
</evidence>
<evidence type="ECO:0000313" key="6">
    <source>
        <dbReference type="EMBL" id="CAL4903771.1"/>
    </source>
</evidence>
<dbReference type="Proteomes" id="UP001497457">
    <property type="component" value="Chromosome 11b"/>
</dbReference>
<proteinExistence type="predicted"/>
<keyword evidence="2" id="KW-0812">Transmembrane</keyword>
<keyword evidence="7" id="KW-1185">Reference proteome</keyword>
<gene>
    <name evidence="6" type="ORF">URODEC1_LOCUS10741</name>
</gene>
<reference evidence="6" key="1">
    <citation type="submission" date="2024-10" db="EMBL/GenBank/DDBJ databases">
        <authorList>
            <person name="Ryan C."/>
        </authorList>
    </citation>
    <scope>NUCLEOTIDE SEQUENCE [LARGE SCALE GENOMIC DNA]</scope>
</reference>
<dbReference type="GO" id="GO:0000139">
    <property type="term" value="C:Golgi membrane"/>
    <property type="evidence" value="ECO:0007669"/>
    <property type="project" value="UniProtKB-SubCell"/>
</dbReference>
<name>A0ABC8W6P4_9POAL</name>
<evidence type="ECO:0000256" key="2">
    <source>
        <dbReference type="ARBA" id="ARBA00022692"/>
    </source>
</evidence>
<feature type="compositionally biased region" description="Basic and acidic residues" evidence="5">
    <location>
        <begin position="49"/>
        <end position="65"/>
    </location>
</feature>
<keyword evidence="3" id="KW-1133">Transmembrane helix</keyword>
<dbReference type="NCBIfam" id="TIGR01627">
    <property type="entry name" value="A_thal_3515"/>
    <property type="match status" value="1"/>
</dbReference>
<dbReference type="InterPro" id="IPR006514">
    <property type="entry name" value="IRX15/GXM/AGM"/>
</dbReference>
<organism evidence="6 7">
    <name type="scientific">Urochloa decumbens</name>
    <dbReference type="NCBI Taxonomy" id="240449"/>
    <lineage>
        <taxon>Eukaryota</taxon>
        <taxon>Viridiplantae</taxon>
        <taxon>Streptophyta</taxon>
        <taxon>Embryophyta</taxon>
        <taxon>Tracheophyta</taxon>
        <taxon>Spermatophyta</taxon>
        <taxon>Magnoliopsida</taxon>
        <taxon>Liliopsida</taxon>
        <taxon>Poales</taxon>
        <taxon>Poaceae</taxon>
        <taxon>PACMAD clade</taxon>
        <taxon>Panicoideae</taxon>
        <taxon>Panicodae</taxon>
        <taxon>Paniceae</taxon>
        <taxon>Melinidinae</taxon>
        <taxon>Urochloa</taxon>
    </lineage>
</organism>
<feature type="region of interest" description="Disordered" evidence="5">
    <location>
        <begin position="41"/>
        <end position="65"/>
    </location>
</feature>
<comment type="subcellular location">
    <subcellularLocation>
        <location evidence="1">Golgi apparatus membrane</location>
        <topology evidence="1">Single-pass membrane protein</topology>
    </subcellularLocation>
</comment>
<accession>A0ABC8W6P4</accession>
<evidence type="ECO:0000256" key="1">
    <source>
        <dbReference type="ARBA" id="ARBA00004194"/>
    </source>
</evidence>